<protein>
    <recommendedName>
        <fullName evidence="2">F-box associated beta-propeller type 1 domain-containing protein</fullName>
    </recommendedName>
</protein>
<feature type="region of interest" description="Disordered" evidence="1">
    <location>
        <begin position="657"/>
        <end position="677"/>
    </location>
</feature>
<feature type="domain" description="F-box associated beta-propeller type 1" evidence="2">
    <location>
        <begin position="51"/>
        <end position="328"/>
    </location>
</feature>
<evidence type="ECO:0000256" key="1">
    <source>
        <dbReference type="SAM" id="MobiDB-lite"/>
    </source>
</evidence>
<gene>
    <name evidence="3" type="ORF">L1049_016285</name>
</gene>
<keyword evidence="4" id="KW-1185">Reference proteome</keyword>
<accession>A0AAP0X6Q0</accession>
<evidence type="ECO:0000313" key="4">
    <source>
        <dbReference type="Proteomes" id="UP001415857"/>
    </source>
</evidence>
<reference evidence="3 4" key="1">
    <citation type="journal article" date="2024" name="Plant J.">
        <title>Genome sequences and population genomics reveal climatic adaptation and genomic divergence between two closely related sweetgum species.</title>
        <authorList>
            <person name="Xu W.Q."/>
            <person name="Ren C.Q."/>
            <person name="Zhang X.Y."/>
            <person name="Comes H.P."/>
            <person name="Liu X.H."/>
            <person name="Li Y.G."/>
            <person name="Kettle C.J."/>
            <person name="Jalonen R."/>
            <person name="Gaisberger H."/>
            <person name="Ma Y.Z."/>
            <person name="Qiu Y.X."/>
        </authorList>
    </citation>
    <scope>NUCLEOTIDE SEQUENCE [LARGE SCALE GENOMIC DNA]</scope>
    <source>
        <strain evidence="3">Hangzhou</strain>
    </source>
</reference>
<organism evidence="3 4">
    <name type="scientific">Liquidambar formosana</name>
    <name type="common">Formosan gum</name>
    <dbReference type="NCBI Taxonomy" id="63359"/>
    <lineage>
        <taxon>Eukaryota</taxon>
        <taxon>Viridiplantae</taxon>
        <taxon>Streptophyta</taxon>
        <taxon>Embryophyta</taxon>
        <taxon>Tracheophyta</taxon>
        <taxon>Spermatophyta</taxon>
        <taxon>Magnoliopsida</taxon>
        <taxon>eudicotyledons</taxon>
        <taxon>Gunneridae</taxon>
        <taxon>Pentapetalae</taxon>
        <taxon>Saxifragales</taxon>
        <taxon>Altingiaceae</taxon>
        <taxon>Liquidambar</taxon>
    </lineage>
</organism>
<dbReference type="InterPro" id="IPR006527">
    <property type="entry name" value="F-box-assoc_dom_typ1"/>
</dbReference>
<dbReference type="PANTHER" id="PTHR31672">
    <property type="entry name" value="BNACNNG10540D PROTEIN"/>
    <property type="match status" value="1"/>
</dbReference>
<dbReference type="Pfam" id="PF07734">
    <property type="entry name" value="FBA_1"/>
    <property type="match status" value="2"/>
</dbReference>
<comment type="caution">
    <text evidence="3">The sequence shown here is derived from an EMBL/GenBank/DDBJ whole genome shotgun (WGS) entry which is preliminary data.</text>
</comment>
<dbReference type="EMBL" id="JBBPBK010000003">
    <property type="protein sequence ID" value="KAK9287843.1"/>
    <property type="molecule type" value="Genomic_DNA"/>
</dbReference>
<dbReference type="Proteomes" id="UP001415857">
    <property type="component" value="Unassembled WGS sequence"/>
</dbReference>
<feature type="domain" description="F-box associated beta-propeller type 1" evidence="2">
    <location>
        <begin position="458"/>
        <end position="650"/>
    </location>
</feature>
<dbReference type="NCBIfam" id="TIGR01640">
    <property type="entry name" value="F_box_assoc_1"/>
    <property type="match status" value="2"/>
</dbReference>
<evidence type="ECO:0000313" key="3">
    <source>
        <dbReference type="EMBL" id="KAK9287843.1"/>
    </source>
</evidence>
<dbReference type="PANTHER" id="PTHR31672:SF13">
    <property type="entry name" value="F-BOX PROTEIN CPR30-LIKE"/>
    <property type="match status" value="1"/>
</dbReference>
<name>A0AAP0X6Q0_LIQFO</name>
<feature type="compositionally biased region" description="Basic residues" evidence="1">
    <location>
        <begin position="340"/>
        <end position="350"/>
    </location>
</feature>
<feature type="region of interest" description="Disordered" evidence="1">
    <location>
        <begin position="333"/>
        <end position="356"/>
    </location>
</feature>
<sequence length="677" mass="77363">MHLNRAMKDINNRQKCLISTEPLQSTDLGADDDDDDAAVTLCYPLRMEPERDLQLVGSANGLVCLVFYRYHIILWNPCTGEAKELAKSTFVPKFPGYSYEPCFTFGLGYDSSIDDYKVVILENSSTYDDHDHVYFVETEGEVFTLKTNSWRRIQDIPPSACMCNGGGIFSNGSLHWLLDWGNGHEKFNSIISFDLAPEKFQEVVPLPDHDVKMGLIKDVRVLRGCLSALYCYDNNFEIWVMKEYRVKESWTKLATISCEKATPYKGLPDYQNWLYPLWFSKNDEVLMDVGGLELVMYNLKEETFRKLPLYGQNWYILETVMYVESLVSPNCNNGTDKQRQGQRKRRKKMKNWGDRDAKEFPRSGLFVMGFSQNSLNLIFGLGYDSSIDDYKVVTLICNGNETKDERCLISTEPLQSIDIEAADDDADAAKLLNCPLTWELQLVGSARGLVVRLTRDGNSNNHLETKGEVYSLKTNSWKRIQNIHPSARLLDGHGIFLNGALHWLVNYGNATLSFDLATEKFQEVVPLPDCDVRTRPIGDIGVLGGCLSLCYRNGNYLELWEMKEYGVKASWTKSVTISLEKLLPDKKPPYHNRWSPLPLCFSKNGEVLMNVDGTELIMYNLKEETFRKLSIHGQNWNTLETVIYVESLVSPKDISGAEKRLQGQQKSRKQMDTCRER</sequence>
<dbReference type="InterPro" id="IPR017451">
    <property type="entry name" value="F-box-assoc_interact_dom"/>
</dbReference>
<proteinExistence type="predicted"/>
<evidence type="ECO:0000259" key="2">
    <source>
        <dbReference type="Pfam" id="PF07734"/>
    </source>
</evidence>
<dbReference type="InterPro" id="IPR050796">
    <property type="entry name" value="SCF_F-box_component"/>
</dbReference>
<dbReference type="AlphaFoldDB" id="A0AAP0X6Q0"/>